<evidence type="ECO:0000313" key="7">
    <source>
        <dbReference type="EMBL" id="AXK80845.1"/>
    </source>
</evidence>
<organism evidence="7 8">
    <name type="scientific">Pseudolabrys taiwanensis</name>
    <dbReference type="NCBI Taxonomy" id="331696"/>
    <lineage>
        <taxon>Bacteria</taxon>
        <taxon>Pseudomonadati</taxon>
        <taxon>Pseudomonadota</taxon>
        <taxon>Alphaproteobacteria</taxon>
        <taxon>Hyphomicrobiales</taxon>
        <taxon>Xanthobacteraceae</taxon>
        <taxon>Pseudolabrys</taxon>
    </lineage>
</organism>
<dbReference type="KEGG" id="ptaw:DW352_10185"/>
<keyword evidence="5" id="KW-0170">Cobalt</keyword>
<protein>
    <submittedName>
        <fullName evidence="7">Methylmalonyl-CoA mutase</fullName>
    </submittedName>
</protein>
<keyword evidence="8" id="KW-1185">Reference proteome</keyword>
<dbReference type="InterPro" id="IPR036724">
    <property type="entry name" value="Cobalamin-bd_sf"/>
</dbReference>
<evidence type="ECO:0000313" key="8">
    <source>
        <dbReference type="Proteomes" id="UP000254889"/>
    </source>
</evidence>
<gene>
    <name evidence="7" type="ORF">DW352_10185</name>
</gene>
<reference evidence="7 8" key="1">
    <citation type="submission" date="2018-07" db="EMBL/GenBank/DDBJ databases">
        <authorList>
            <person name="Quirk P.G."/>
            <person name="Krulwich T.A."/>
        </authorList>
    </citation>
    <scope>NUCLEOTIDE SEQUENCE [LARGE SCALE GENOMIC DNA]</scope>
    <source>
        <strain evidence="7 8">CC-BB4</strain>
    </source>
</reference>
<feature type="domain" description="Methylmalonyl-CoA mutase alpha/beta chain catalytic" evidence="6">
    <location>
        <begin position="66"/>
        <end position="450"/>
    </location>
</feature>
<dbReference type="Gene3D" id="3.20.20.240">
    <property type="entry name" value="Methylmalonyl-CoA mutase"/>
    <property type="match status" value="1"/>
</dbReference>
<dbReference type="GO" id="GO:0031419">
    <property type="term" value="F:cobalamin binding"/>
    <property type="evidence" value="ECO:0007669"/>
    <property type="project" value="UniProtKB-KW"/>
</dbReference>
<evidence type="ECO:0000256" key="3">
    <source>
        <dbReference type="ARBA" id="ARBA00022628"/>
    </source>
</evidence>
<evidence type="ECO:0000256" key="2">
    <source>
        <dbReference type="ARBA" id="ARBA00008465"/>
    </source>
</evidence>
<dbReference type="GO" id="GO:0046872">
    <property type="term" value="F:metal ion binding"/>
    <property type="evidence" value="ECO:0007669"/>
    <property type="project" value="InterPro"/>
</dbReference>
<evidence type="ECO:0000259" key="6">
    <source>
        <dbReference type="Pfam" id="PF01642"/>
    </source>
</evidence>
<dbReference type="AlphaFoldDB" id="A0A345ZV98"/>
<dbReference type="Pfam" id="PF01642">
    <property type="entry name" value="MM_CoA_mutase"/>
    <property type="match status" value="1"/>
</dbReference>
<evidence type="ECO:0000256" key="5">
    <source>
        <dbReference type="ARBA" id="ARBA00023285"/>
    </source>
</evidence>
<dbReference type="SUPFAM" id="SSF52242">
    <property type="entry name" value="Cobalamin (vitamin B12)-binding domain"/>
    <property type="match status" value="1"/>
</dbReference>
<comment type="cofactor">
    <cofactor evidence="1">
        <name>adenosylcob(III)alamin</name>
        <dbReference type="ChEBI" id="CHEBI:18408"/>
    </cofactor>
</comment>
<proteinExistence type="inferred from homology"/>
<accession>A0A345ZV98</accession>
<keyword evidence="4" id="KW-0413">Isomerase</keyword>
<sequence length="616" mass="64878">MTEDLVLAAEFPATTETEWRKLVDAALKGADFDKRLVSRTYDGLRVEPLYPRAAGAPLVAGRPAVPWQVIQRVDHPDAKAANAQALHDLENGATALSLVFAGSVGAYGYGLDGSEASIAAALDNVWLDAVPIETDFSTQAKEAGLNLAAVVKTRGIDPAKTQIRFAHDPLGLMARNGVAPRPWAETAKLLSGMVERLASQGFKGPFAVADGRGVHAAGGSEAQELAFVIANAVAYWHMFADAGISLDQARDFIFFRLAADADEFLTIAKFRALRKLWARVEQASGVAPKPAFVSAETAWRMMTARDVNVNMLRATIAVTAAGVGGADSISVLPFTLACGLSDAFARRVARNTQLILLEESNLYRVVDPAAGAGGIETLTREIAETAWLLFQEIEAAGGAAAAIEQGVIQKKIAATRAARQAAIAKRRDPLTGTSDYPNLTEASPKVLDVARVTLASPAGTPVEPLPLTRLSEPFEALRDKSDAILAKTGARPKVFLANLGKVSDFTARATFAKNFYEAGGIETVGNDGFPDQAAMRAAFKASGAKLACLCSSDKVYEAQAADAAKELAAAGAIVHLAGRPGELEAALKGAGVKTYIYAGCDVLSTLQAAYDTLRTP</sequence>
<evidence type="ECO:0000256" key="1">
    <source>
        <dbReference type="ARBA" id="ARBA00001922"/>
    </source>
</evidence>
<dbReference type="InterPro" id="IPR016176">
    <property type="entry name" value="Cbl-dep_enz_cat"/>
</dbReference>
<dbReference type="Proteomes" id="UP000254889">
    <property type="component" value="Chromosome"/>
</dbReference>
<keyword evidence="3" id="KW-0846">Cobalamin</keyword>
<dbReference type="InterPro" id="IPR006099">
    <property type="entry name" value="MeMalonylCoA_mutase_a/b_cat"/>
</dbReference>
<dbReference type="GO" id="GO:0016866">
    <property type="term" value="F:intramolecular transferase activity"/>
    <property type="evidence" value="ECO:0007669"/>
    <property type="project" value="InterPro"/>
</dbReference>
<dbReference type="RefSeq" id="WP_115690885.1">
    <property type="nucleotide sequence ID" value="NZ_CP031417.1"/>
</dbReference>
<dbReference type="CDD" id="cd03677">
    <property type="entry name" value="MM_CoA_mutase_beta"/>
    <property type="match status" value="1"/>
</dbReference>
<dbReference type="PANTHER" id="PTHR48101">
    <property type="entry name" value="METHYLMALONYL-COA MUTASE, MITOCHONDRIAL-RELATED"/>
    <property type="match status" value="1"/>
</dbReference>
<dbReference type="OrthoDB" id="9762378at2"/>
<name>A0A345ZV98_9HYPH</name>
<dbReference type="EMBL" id="CP031417">
    <property type="protein sequence ID" value="AXK80845.1"/>
    <property type="molecule type" value="Genomic_DNA"/>
</dbReference>
<dbReference type="SUPFAM" id="SSF51703">
    <property type="entry name" value="Cobalamin (vitamin B12)-dependent enzymes"/>
    <property type="match status" value="1"/>
</dbReference>
<dbReference type="Gene3D" id="3.40.50.280">
    <property type="entry name" value="Cobalamin-binding domain"/>
    <property type="match status" value="1"/>
</dbReference>
<evidence type="ECO:0000256" key="4">
    <source>
        <dbReference type="ARBA" id="ARBA00023235"/>
    </source>
</evidence>
<comment type="similarity">
    <text evidence="2">Belongs to the methylmalonyl-CoA mutase family.</text>
</comment>